<feature type="transmembrane region" description="Helical" evidence="1">
    <location>
        <begin position="65"/>
        <end position="87"/>
    </location>
</feature>
<dbReference type="STRING" id="745531.A0A0C3NUC7"/>
<accession>A0A0C3NUC7</accession>
<evidence type="ECO:0000313" key="2">
    <source>
        <dbReference type="EMBL" id="KIP08924.1"/>
    </source>
</evidence>
<evidence type="ECO:0000256" key="1">
    <source>
        <dbReference type="SAM" id="Phobius"/>
    </source>
</evidence>
<dbReference type="Proteomes" id="UP000053257">
    <property type="component" value="Unassembled WGS sequence"/>
</dbReference>
<keyword evidence="1" id="KW-0472">Membrane</keyword>
<reference evidence="2 3" key="1">
    <citation type="journal article" date="2014" name="PLoS Genet.">
        <title>Analysis of the Phlebiopsis gigantea genome, transcriptome and secretome provides insight into its pioneer colonization strategies of wood.</title>
        <authorList>
            <person name="Hori C."/>
            <person name="Ishida T."/>
            <person name="Igarashi K."/>
            <person name="Samejima M."/>
            <person name="Suzuki H."/>
            <person name="Master E."/>
            <person name="Ferreira P."/>
            <person name="Ruiz-Duenas F.J."/>
            <person name="Held B."/>
            <person name="Canessa P."/>
            <person name="Larrondo L.F."/>
            <person name="Schmoll M."/>
            <person name="Druzhinina I.S."/>
            <person name="Kubicek C.P."/>
            <person name="Gaskell J.A."/>
            <person name="Kersten P."/>
            <person name="St John F."/>
            <person name="Glasner J."/>
            <person name="Sabat G."/>
            <person name="Splinter BonDurant S."/>
            <person name="Syed K."/>
            <person name="Yadav J."/>
            <person name="Mgbeahuruike A.C."/>
            <person name="Kovalchuk A."/>
            <person name="Asiegbu F.O."/>
            <person name="Lackner G."/>
            <person name="Hoffmeister D."/>
            <person name="Rencoret J."/>
            <person name="Gutierrez A."/>
            <person name="Sun H."/>
            <person name="Lindquist E."/>
            <person name="Barry K."/>
            <person name="Riley R."/>
            <person name="Grigoriev I.V."/>
            <person name="Henrissat B."/>
            <person name="Kues U."/>
            <person name="Berka R.M."/>
            <person name="Martinez A.T."/>
            <person name="Covert S.F."/>
            <person name="Blanchette R.A."/>
            <person name="Cullen D."/>
        </authorList>
    </citation>
    <scope>NUCLEOTIDE SEQUENCE [LARGE SCALE GENOMIC DNA]</scope>
    <source>
        <strain evidence="2 3">11061_1 CR5-6</strain>
    </source>
</reference>
<sequence>MNSEPTPVHSSLPGYAPPSIPQYGDEKGSVPLLPGQAAVYPGYNTMQQYYPADIVPQHRSRARMLFARAVHALMLLVVVALLIPALVRGVGHVSRAIGWSHDFSAEALLVPQECTRVAQWVSRDAVPHFEWPNSIIEGGNYDHHYAVQASVNLPVDSDVLYFISKGSMSHGLLNIADDGNVDAKSIKVDITFVYDHEEDLDLAKVCLLQPEEGHNGVGIFTPPRHPHRRHHSHGPAFIVQVHLPVSSSSLLKISDFRTDMPLFFHTVSDLSNSVYFKSLLLHTSNTGIKAESIAADVANLKTSNSVIFGNFSVHDSLQLESHNAPIVANVTLFNSGEGQVTEVSMQTSNGYIHSNVSLVAETKGNTGGKFNVVARSSNSPVDVKFDAAPIDSVLHVDVHTSNSPARLTLDPTYEGSFSLHTGAWFPTTVQQLNEDEEDPAGKDRKRILELRTIRRGSTEGSVAWTPSEREELGTAVLTSSNSPVALYL</sequence>
<dbReference type="EMBL" id="KN840472">
    <property type="protein sequence ID" value="KIP08924.1"/>
    <property type="molecule type" value="Genomic_DNA"/>
</dbReference>
<gene>
    <name evidence="2" type="ORF">PHLGIDRAFT_34702</name>
</gene>
<keyword evidence="3" id="KW-1185">Reference proteome</keyword>
<evidence type="ECO:0000313" key="3">
    <source>
        <dbReference type="Proteomes" id="UP000053257"/>
    </source>
</evidence>
<organism evidence="2 3">
    <name type="scientific">Phlebiopsis gigantea (strain 11061_1 CR5-6)</name>
    <name type="common">White-rot fungus</name>
    <name type="synonym">Peniophora gigantea</name>
    <dbReference type="NCBI Taxonomy" id="745531"/>
    <lineage>
        <taxon>Eukaryota</taxon>
        <taxon>Fungi</taxon>
        <taxon>Dikarya</taxon>
        <taxon>Basidiomycota</taxon>
        <taxon>Agaricomycotina</taxon>
        <taxon>Agaricomycetes</taxon>
        <taxon>Polyporales</taxon>
        <taxon>Phanerochaetaceae</taxon>
        <taxon>Phlebiopsis</taxon>
    </lineage>
</organism>
<keyword evidence="1" id="KW-1133">Transmembrane helix</keyword>
<protein>
    <submittedName>
        <fullName evidence="2">Uncharacterized protein</fullName>
    </submittedName>
</protein>
<dbReference type="AlphaFoldDB" id="A0A0C3NUC7"/>
<dbReference type="HOGENOM" id="CLU_037980_2_0_1"/>
<name>A0A0C3NUC7_PHLG1</name>
<proteinExistence type="predicted"/>
<dbReference type="OrthoDB" id="5570013at2759"/>
<keyword evidence="1" id="KW-0812">Transmembrane</keyword>